<feature type="domain" description="SUF system FeS cluster assembly SufBD core" evidence="2">
    <location>
        <begin position="185"/>
        <end position="415"/>
    </location>
</feature>
<dbReference type="AlphaFoldDB" id="A0A5K7SAR6"/>
<dbReference type="InterPro" id="IPR000825">
    <property type="entry name" value="SUF_FeS_clus_asmbl_SufBD_core"/>
</dbReference>
<dbReference type="PANTHER" id="PTHR43575">
    <property type="entry name" value="PROTEIN ABCI7, CHLOROPLASTIC"/>
    <property type="match status" value="1"/>
</dbReference>
<dbReference type="SUPFAM" id="SSF101960">
    <property type="entry name" value="Stabilizer of iron transporter SufD"/>
    <property type="match status" value="1"/>
</dbReference>
<keyword evidence="5" id="KW-1185">Reference proteome</keyword>
<dbReference type="EMBL" id="AP018694">
    <property type="protein sequence ID" value="BBE18673.1"/>
    <property type="molecule type" value="Genomic_DNA"/>
</dbReference>
<sequence>MSIISEKISQTDQLASLFEQSREKLNQGSSPILNRMREVSFKRFAQAGIPDFKNEDYKYTNLKPAFEKSYRQELVRESGLINLNEVFKCNIPQLDTHLVFLVNGWFYSGNNPRAELPNGVVLGGLEQIANDKPELLQNHLNRQAGLSNDPFVALNTAFAKDGFFLFVPKGVVIEKPIQIINLLSSDENLMATQRNLVIAEAASQVKLLVCDHTLTSTSFLFNTVSEIFVGEDAMVDVYTIQNHHNQSTSINSAFYKQERNSNLVTGTVSLHGGLIRNNLKVTFNGEHAEANVNGISFTDKKQHVDNFTVIEHSSPNCLSNQIYKNILDDESTGAFAGRIHVARDAQQTVAFQRNNNVLLSDKARMQTKPQLIIDADDVKCSHGATVGQIDEEALFFLRARGIGEKDARMMLMNAFAHEVILKISIEPLRERIDELIEKRLNGEISRCHDCNYQCNC</sequence>
<dbReference type="GO" id="GO:0016226">
    <property type="term" value="P:iron-sulfur cluster assembly"/>
    <property type="evidence" value="ECO:0007669"/>
    <property type="project" value="InterPro"/>
</dbReference>
<reference evidence="4" key="1">
    <citation type="journal article" date="2020" name="Int. J. Syst. Evol. Microbiol.">
        <title>Aquipluma nitroreducens gen. nov. sp. nov., a novel facultatively anaerobic bacterium isolated from a freshwater lake.</title>
        <authorList>
            <person name="Watanabe M."/>
            <person name="Kojima H."/>
            <person name="Fukui M."/>
        </authorList>
    </citation>
    <scope>NUCLEOTIDE SEQUENCE</scope>
    <source>
        <strain evidence="4">MeG22</strain>
    </source>
</reference>
<organism evidence="4 5">
    <name type="scientific">Aquipluma nitroreducens</name>
    <dbReference type="NCBI Taxonomy" id="2010828"/>
    <lineage>
        <taxon>Bacteria</taxon>
        <taxon>Pseudomonadati</taxon>
        <taxon>Bacteroidota</taxon>
        <taxon>Bacteroidia</taxon>
        <taxon>Marinilabiliales</taxon>
        <taxon>Prolixibacteraceae</taxon>
        <taxon>Aquipluma</taxon>
    </lineage>
</organism>
<dbReference type="InterPro" id="IPR011542">
    <property type="entry name" value="SUF_FeS_clus_asmbl_SufD"/>
</dbReference>
<evidence type="ECO:0000256" key="1">
    <source>
        <dbReference type="ARBA" id="ARBA00043967"/>
    </source>
</evidence>
<dbReference type="RefSeq" id="WP_318346988.1">
    <property type="nucleotide sequence ID" value="NZ_AP018694.1"/>
</dbReference>
<dbReference type="NCBIfam" id="TIGR01981">
    <property type="entry name" value="sufD"/>
    <property type="match status" value="1"/>
</dbReference>
<name>A0A5K7SAR6_9BACT</name>
<protein>
    <submittedName>
        <fullName evidence="4">Iron-sulfur cluster assembly protein SufD</fullName>
    </submittedName>
</protein>
<gene>
    <name evidence="4" type="ORF">AQPE_2837</name>
</gene>
<dbReference type="KEGG" id="anf:AQPE_2837"/>
<evidence type="ECO:0000313" key="5">
    <source>
        <dbReference type="Proteomes" id="UP001193389"/>
    </source>
</evidence>
<dbReference type="Pfam" id="PF01458">
    <property type="entry name" value="SUFBD_core"/>
    <property type="match status" value="1"/>
</dbReference>
<dbReference type="InterPro" id="IPR045595">
    <property type="entry name" value="SufBD_N"/>
</dbReference>
<comment type="similarity">
    <text evidence="1">Belongs to the iron-sulfur cluster assembly SufBD family.</text>
</comment>
<feature type="domain" description="SUF system FeS cluster assembly SufBD N-terminal" evidence="3">
    <location>
        <begin position="10"/>
        <end position="179"/>
    </location>
</feature>
<evidence type="ECO:0000313" key="4">
    <source>
        <dbReference type="EMBL" id="BBE18673.1"/>
    </source>
</evidence>
<evidence type="ECO:0000259" key="2">
    <source>
        <dbReference type="Pfam" id="PF01458"/>
    </source>
</evidence>
<dbReference type="InterPro" id="IPR037284">
    <property type="entry name" value="SUF_FeS_clus_asmbl_SufBD_sf"/>
</dbReference>
<dbReference type="Proteomes" id="UP001193389">
    <property type="component" value="Chromosome"/>
</dbReference>
<evidence type="ECO:0000259" key="3">
    <source>
        <dbReference type="Pfam" id="PF19295"/>
    </source>
</evidence>
<dbReference type="Pfam" id="PF19295">
    <property type="entry name" value="SufBD_N"/>
    <property type="match status" value="1"/>
</dbReference>
<proteinExistence type="inferred from homology"/>
<dbReference type="PANTHER" id="PTHR43575:SF1">
    <property type="entry name" value="PROTEIN ABCI7, CHLOROPLASTIC"/>
    <property type="match status" value="1"/>
</dbReference>
<dbReference type="InterPro" id="IPR055346">
    <property type="entry name" value="Fe-S_cluster_assembly_SufBD"/>
</dbReference>
<accession>A0A5K7SAR6</accession>